<accession>A0A3P1C2Z9</accession>
<dbReference type="InterPro" id="IPR011040">
    <property type="entry name" value="Sialidase"/>
</dbReference>
<dbReference type="SUPFAM" id="SSF50939">
    <property type="entry name" value="Sialidases"/>
    <property type="match status" value="1"/>
</dbReference>
<organism evidence="2 3">
    <name type="scientific">Larkinella rosea</name>
    <dbReference type="NCBI Taxonomy" id="2025312"/>
    <lineage>
        <taxon>Bacteria</taxon>
        <taxon>Pseudomonadati</taxon>
        <taxon>Bacteroidota</taxon>
        <taxon>Cytophagia</taxon>
        <taxon>Cytophagales</taxon>
        <taxon>Spirosomataceae</taxon>
        <taxon>Larkinella</taxon>
    </lineage>
</organism>
<dbReference type="EMBL" id="RQJO01000007">
    <property type="protein sequence ID" value="RRB07476.1"/>
    <property type="molecule type" value="Genomic_DNA"/>
</dbReference>
<protein>
    <submittedName>
        <fullName evidence="2">Exo-alpha-sialidase</fullName>
    </submittedName>
</protein>
<feature type="domain" description="Sialidase" evidence="1">
    <location>
        <begin position="92"/>
        <end position="341"/>
    </location>
</feature>
<gene>
    <name evidence="2" type="ORF">EHT25_06765</name>
</gene>
<dbReference type="Pfam" id="PF13088">
    <property type="entry name" value="BNR_2"/>
    <property type="match status" value="1"/>
</dbReference>
<comment type="caution">
    <text evidence="2">The sequence shown here is derived from an EMBL/GenBank/DDBJ whole genome shotgun (WGS) entry which is preliminary data.</text>
</comment>
<dbReference type="PANTHER" id="PTHR43752:SF2">
    <property type="entry name" value="BNR_ASP-BOX REPEAT FAMILY PROTEIN"/>
    <property type="match status" value="1"/>
</dbReference>
<dbReference type="AlphaFoldDB" id="A0A3P1C2Z9"/>
<dbReference type="Gene3D" id="2.120.10.10">
    <property type="match status" value="1"/>
</dbReference>
<evidence type="ECO:0000259" key="1">
    <source>
        <dbReference type="Pfam" id="PF13088"/>
    </source>
</evidence>
<dbReference type="OrthoDB" id="7294637at2"/>
<proteinExistence type="predicted"/>
<name>A0A3P1C2Z9_9BACT</name>
<dbReference type="CDD" id="cd15482">
    <property type="entry name" value="Sialidase_non-viral"/>
    <property type="match status" value="1"/>
</dbReference>
<keyword evidence="3" id="KW-1185">Reference proteome</keyword>
<evidence type="ECO:0000313" key="3">
    <source>
        <dbReference type="Proteomes" id="UP000271925"/>
    </source>
</evidence>
<sequence>MVYRLSSIHNFLITMTKLIFCTLLLLTFGTVWAQTDPVSSVALQLNPGDDNPRNSEGDFITLKDGRILFVYSHYTGGSTSDHAPAHLAGRFSKDGGKTWTDQDQLIVAREGDMNVMSVSLLRLQNGKIALFYLKKNSEQDCIPQMRISTDEAKTWSAPMPCITDKAGYFVLNNNRVIQLKNGRLLMAVAQHQSPGGKWQNQATLFSYFSDDNGATWKSSPAVPNPENVLTQEPGVIELKDGRVMMIIRAGGGFQQLSYSSDKGQTWSPIEPSTLHSPVSPATIARIPSTGDLLVVWNNNDGSNPEIRNARTPLTVAISKDEGKTWQHIRNIESDPQGWYCYIAIHFVKKDVLLSYCAGNRIQKNHLSITRINRLNLAKLYQ</sequence>
<dbReference type="PANTHER" id="PTHR43752">
    <property type="entry name" value="BNR/ASP-BOX REPEAT FAMILY PROTEIN"/>
    <property type="match status" value="1"/>
</dbReference>
<reference evidence="2 3" key="1">
    <citation type="submission" date="2018-11" db="EMBL/GenBank/DDBJ databases">
        <authorList>
            <person name="Zhou Z."/>
            <person name="Wang G."/>
        </authorList>
    </citation>
    <scope>NUCLEOTIDE SEQUENCE [LARGE SCALE GENOMIC DNA]</scope>
    <source>
        <strain evidence="2 3">KCTC52004</strain>
    </source>
</reference>
<evidence type="ECO:0000313" key="2">
    <source>
        <dbReference type="EMBL" id="RRB07476.1"/>
    </source>
</evidence>
<dbReference type="Proteomes" id="UP000271925">
    <property type="component" value="Unassembled WGS sequence"/>
</dbReference>
<dbReference type="InterPro" id="IPR036278">
    <property type="entry name" value="Sialidase_sf"/>
</dbReference>